<reference evidence="1 2" key="1">
    <citation type="journal article" date="2013" name="Int. J. Syst. Evol. Microbiol.">
        <title>Aquimarina gracilis sp. nov., isolated from the gut microflora of a mussel, Mytilus coruscus, and emended description of Aquimarina spongiae.</title>
        <authorList>
            <person name="Park S.C."/>
            <person name="Choe H.N."/>
            <person name="Baik K.S."/>
            <person name="Seong C.N."/>
        </authorList>
    </citation>
    <scope>NUCLEOTIDE SEQUENCE [LARGE SCALE GENOMIC DNA]</scope>
    <source>
        <strain evidence="1 2">PSC32</strain>
    </source>
</reference>
<comment type="caution">
    <text evidence="1">The sequence shown here is derived from an EMBL/GenBank/DDBJ whole genome shotgun (WGS) entry which is preliminary data.</text>
</comment>
<evidence type="ECO:0000313" key="1">
    <source>
        <dbReference type="EMBL" id="MEB3348132.1"/>
    </source>
</evidence>
<dbReference type="Gene3D" id="3.10.450.50">
    <property type="match status" value="1"/>
</dbReference>
<gene>
    <name evidence="1" type="ORF">U6A24_21830</name>
</gene>
<dbReference type="InterPro" id="IPR032710">
    <property type="entry name" value="NTF2-like_dom_sf"/>
</dbReference>
<name>A0ABU6A1U1_9FLAO</name>
<dbReference type="RefSeq" id="WP_324182155.1">
    <property type="nucleotide sequence ID" value="NZ_BAABAW010000023.1"/>
</dbReference>
<organism evidence="1 2">
    <name type="scientific">Aquimarina gracilis</name>
    <dbReference type="NCBI Taxonomy" id="874422"/>
    <lineage>
        <taxon>Bacteria</taxon>
        <taxon>Pseudomonadati</taxon>
        <taxon>Bacteroidota</taxon>
        <taxon>Flavobacteriia</taxon>
        <taxon>Flavobacteriales</taxon>
        <taxon>Flavobacteriaceae</taxon>
        <taxon>Aquimarina</taxon>
    </lineage>
</organism>
<dbReference type="EMBL" id="JAYKLX010000011">
    <property type="protein sequence ID" value="MEB3348132.1"/>
    <property type="molecule type" value="Genomic_DNA"/>
</dbReference>
<evidence type="ECO:0000313" key="2">
    <source>
        <dbReference type="Proteomes" id="UP001327027"/>
    </source>
</evidence>
<keyword evidence="2" id="KW-1185">Reference proteome</keyword>
<dbReference type="PANTHER" id="PTHR38436:SF1">
    <property type="entry name" value="ESTER CYCLASE"/>
    <property type="match status" value="1"/>
</dbReference>
<accession>A0ABU6A1U1</accession>
<dbReference type="InterPro" id="IPR009959">
    <property type="entry name" value="Cyclase_SnoaL-like"/>
</dbReference>
<proteinExistence type="predicted"/>
<dbReference type="SUPFAM" id="SSF54427">
    <property type="entry name" value="NTF2-like"/>
    <property type="match status" value="1"/>
</dbReference>
<sequence>MENITQSAQHIIDVWNAKDLDRLYTLYGEHTTFFDPLLNGEIKGKTILGYAQGIYDAFPDLEFVVKDITTADRIAMIEWIQKGTNTGDIMGKPATGRYIEIPAVSVIRFNTDSFLSQRDYWDLKKLLDDLFGK</sequence>
<dbReference type="PANTHER" id="PTHR38436">
    <property type="entry name" value="POLYKETIDE CYCLASE SNOAL-LIKE DOMAIN"/>
    <property type="match status" value="1"/>
</dbReference>
<dbReference type="Proteomes" id="UP001327027">
    <property type="component" value="Unassembled WGS sequence"/>
</dbReference>
<dbReference type="Pfam" id="PF07366">
    <property type="entry name" value="SnoaL"/>
    <property type="match status" value="1"/>
</dbReference>
<protein>
    <submittedName>
        <fullName evidence="1">Ester cyclase</fullName>
    </submittedName>
</protein>